<evidence type="ECO:0000313" key="3">
    <source>
        <dbReference type="Proteomes" id="UP000239747"/>
    </source>
</evidence>
<keyword evidence="1" id="KW-1133">Transmembrane helix</keyword>
<feature type="transmembrane region" description="Helical" evidence="1">
    <location>
        <begin position="57"/>
        <end position="75"/>
    </location>
</feature>
<feature type="transmembrane region" description="Helical" evidence="1">
    <location>
        <begin position="115"/>
        <end position="134"/>
    </location>
</feature>
<feature type="transmembrane region" description="Helical" evidence="1">
    <location>
        <begin position="81"/>
        <end position="103"/>
    </location>
</feature>
<dbReference type="AlphaFoldDB" id="A0A2S7UBV2"/>
<evidence type="ECO:0000313" key="2">
    <source>
        <dbReference type="EMBL" id="PQJ32418.1"/>
    </source>
</evidence>
<accession>A0A2S7UBV2</accession>
<keyword evidence="1" id="KW-0812">Transmembrane</keyword>
<reference evidence="2 3" key="1">
    <citation type="submission" date="2017-01" db="EMBL/GenBank/DDBJ databases">
        <title>Trade-off between light-utilization and light-protection in marine flavobacteria.</title>
        <authorList>
            <person name="Kumagai Y."/>
            <person name="Yoshizawa S."/>
            <person name="Kogure K."/>
            <person name="Iwasaki W."/>
        </authorList>
    </citation>
    <scope>NUCLEOTIDE SEQUENCE [LARGE SCALE GENOMIC DNA]</scope>
    <source>
        <strain evidence="2 3">KCTC 32109</strain>
    </source>
</reference>
<evidence type="ECO:0000256" key="1">
    <source>
        <dbReference type="SAM" id="Phobius"/>
    </source>
</evidence>
<comment type="caution">
    <text evidence="2">The sequence shown here is derived from an EMBL/GenBank/DDBJ whole genome shotgun (WGS) entry which is preliminary data.</text>
</comment>
<keyword evidence="3" id="KW-1185">Reference proteome</keyword>
<proteinExistence type="predicted"/>
<keyword evidence="1" id="KW-0472">Membrane</keyword>
<dbReference type="Proteomes" id="UP000239747">
    <property type="component" value="Unassembled WGS sequence"/>
</dbReference>
<sequence>MSGVFTEVMSKLVIRDYFLVLGEKTNAPFYFLFSILQFLFLSYFYKKVITCPVFKRYFKYLIMVVLIIGLVPYVFNPSWLLHFSVWLPLITMPLLLFYSAYYFIELLKNKNGYPFINIGLFLILGNTLIFLMTIQFYEGVSSYVRILLRILHIFPLIVLHLLFIYECLLYFKSQIPRSTI</sequence>
<feature type="transmembrane region" description="Helical" evidence="1">
    <location>
        <begin position="27"/>
        <end position="45"/>
    </location>
</feature>
<dbReference type="EMBL" id="MTPW01000001">
    <property type="protein sequence ID" value="PQJ32418.1"/>
    <property type="molecule type" value="Genomic_DNA"/>
</dbReference>
<protein>
    <submittedName>
        <fullName evidence="2">Uncharacterized protein</fullName>
    </submittedName>
</protein>
<organism evidence="2 3">
    <name type="scientific">Nonlabens arenilitoris</name>
    <dbReference type="NCBI Taxonomy" id="1217969"/>
    <lineage>
        <taxon>Bacteria</taxon>
        <taxon>Pseudomonadati</taxon>
        <taxon>Bacteroidota</taxon>
        <taxon>Flavobacteriia</taxon>
        <taxon>Flavobacteriales</taxon>
        <taxon>Flavobacteriaceae</taxon>
        <taxon>Nonlabens</taxon>
    </lineage>
</organism>
<feature type="transmembrane region" description="Helical" evidence="1">
    <location>
        <begin position="146"/>
        <end position="171"/>
    </location>
</feature>
<name>A0A2S7UBV2_9FLAO</name>
<gene>
    <name evidence="2" type="ORF">BST92_10985</name>
</gene>